<organism evidence="9">
    <name type="scientific">Moorella thermoacetica (strain ATCC 39073 / JCM 9320)</name>
    <dbReference type="NCBI Taxonomy" id="264732"/>
    <lineage>
        <taxon>Bacteria</taxon>
        <taxon>Bacillati</taxon>
        <taxon>Bacillota</taxon>
        <taxon>Clostridia</taxon>
        <taxon>Neomoorellales</taxon>
        <taxon>Neomoorellaceae</taxon>
        <taxon>Neomoorella</taxon>
    </lineage>
</organism>
<dbReference type="Gene3D" id="1.10.443.10">
    <property type="entry name" value="Intergrase catalytic core"/>
    <property type="match status" value="1"/>
</dbReference>
<evidence type="ECO:0000259" key="7">
    <source>
        <dbReference type="PROSITE" id="PS51898"/>
    </source>
</evidence>
<reference evidence="9" key="1">
    <citation type="submission" date="2005-12" db="EMBL/GenBank/DDBJ databases">
        <title>Complete sequence of Moorella thermoacetica ATCC 39073.</title>
        <authorList>
            <consortium name="US DOE Joint Genome Institute"/>
            <person name="Copeland A."/>
            <person name="Lucas S."/>
            <person name="Lapidus A."/>
            <person name="Barry K."/>
            <person name="Detter J.C."/>
            <person name="Glavina T."/>
            <person name="Hammon N."/>
            <person name="Israni S."/>
            <person name="Pitluck S."/>
            <person name="Chertkov O."/>
            <person name="Saunders E.H."/>
            <person name="Brettin T."/>
            <person name="Bruce D."/>
            <person name="Han C."/>
            <person name="Tapia R."/>
            <person name="Gilna P."/>
            <person name="Schmutz J."/>
            <person name="Larimer F."/>
            <person name="Land M."/>
            <person name="Kyrpides N."/>
            <person name="Anderson I."/>
            <person name="Richardson P."/>
            <person name="Ragsdale S."/>
        </authorList>
    </citation>
    <scope>NUCLEOTIDE SEQUENCE</scope>
    <source>
        <strain evidence="9">ATCC 39073</strain>
    </source>
</reference>
<dbReference type="InterPro" id="IPR002104">
    <property type="entry name" value="Integrase_catalytic"/>
</dbReference>
<dbReference type="HOGENOM" id="CLU_027562_17_1_9"/>
<dbReference type="PROSITE" id="PS51898">
    <property type="entry name" value="TYR_RECOMBINASE"/>
    <property type="match status" value="1"/>
</dbReference>
<keyword evidence="10" id="KW-0002">3D-structure</keyword>
<feature type="domain" description="Core-binding (CB)" evidence="8">
    <location>
        <begin position="69"/>
        <end position="152"/>
    </location>
</feature>
<dbReference type="PANTHER" id="PTHR30349">
    <property type="entry name" value="PHAGE INTEGRASE-RELATED"/>
    <property type="match status" value="1"/>
</dbReference>
<evidence type="ECO:0000256" key="4">
    <source>
        <dbReference type="ARBA" id="ARBA00023125"/>
    </source>
</evidence>
<dbReference type="OrthoDB" id="9785687at2"/>
<dbReference type="InterPro" id="IPR050090">
    <property type="entry name" value="Tyrosine_recombinase_XerCD"/>
</dbReference>
<dbReference type="InterPro" id="IPR011010">
    <property type="entry name" value="DNA_brk_join_enz"/>
</dbReference>
<dbReference type="Pfam" id="PF14659">
    <property type="entry name" value="Phage_int_SAM_3"/>
    <property type="match status" value="1"/>
</dbReference>
<evidence type="ECO:0000256" key="1">
    <source>
        <dbReference type="ARBA" id="ARBA00003283"/>
    </source>
</evidence>
<dbReference type="Gene3D" id="1.10.150.130">
    <property type="match status" value="1"/>
</dbReference>
<dbReference type="KEGG" id="mta:Moth_1796"/>
<dbReference type="Pfam" id="PF00589">
    <property type="entry name" value="Phage_integrase"/>
    <property type="match status" value="1"/>
</dbReference>
<dbReference type="InterPro" id="IPR004107">
    <property type="entry name" value="Integrase_SAM-like_N"/>
</dbReference>
<evidence type="ECO:0000313" key="9">
    <source>
        <dbReference type="EMBL" id="ABC20097.1"/>
    </source>
</evidence>
<protein>
    <submittedName>
        <fullName evidence="9">Phage integrase</fullName>
    </submittedName>
</protein>
<evidence type="ECO:0000259" key="8">
    <source>
        <dbReference type="PROSITE" id="PS51900"/>
    </source>
</evidence>
<dbReference type="PANTHER" id="PTHR30349:SF91">
    <property type="entry name" value="INTA PROTEIN"/>
    <property type="match status" value="1"/>
</dbReference>
<evidence type="ECO:0007829" key="10">
    <source>
        <dbReference type="PDB" id="2KKP"/>
    </source>
</evidence>
<keyword evidence="4 6" id="KW-0238">DNA-binding</keyword>
<evidence type="ECO:0000256" key="5">
    <source>
        <dbReference type="ARBA" id="ARBA00023172"/>
    </source>
</evidence>
<dbReference type="PATRIC" id="fig|264732.11.peg.1948"/>
<dbReference type="GO" id="GO:0006310">
    <property type="term" value="P:DNA recombination"/>
    <property type="evidence" value="ECO:0007669"/>
    <property type="project" value="UniProtKB-KW"/>
</dbReference>
<keyword evidence="3" id="KW-0229">DNA integration</keyword>
<dbReference type="AlphaFoldDB" id="Q2RHJ2"/>
<proteinExistence type="evidence at protein level"/>
<dbReference type="DNASU" id="3832392"/>
<gene>
    <name evidence="9" type="ordered locus">Moth_1796</name>
</gene>
<dbReference type="PDBsum" id="2KKP"/>
<dbReference type="SMR" id="Q2RHJ2"/>
<name>Q2RHJ2_MOOTA</name>
<comment type="similarity">
    <text evidence="2">Belongs to the 'phage' integrase family.</text>
</comment>
<dbReference type="InterPro" id="IPR044068">
    <property type="entry name" value="CB"/>
</dbReference>
<evidence type="ECO:0000256" key="3">
    <source>
        <dbReference type="ARBA" id="ARBA00022908"/>
    </source>
</evidence>
<dbReference type="eggNOG" id="COG0582">
    <property type="taxonomic scope" value="Bacteria"/>
</dbReference>
<dbReference type="CDD" id="cd01189">
    <property type="entry name" value="INT_ICEBs1_C_like"/>
    <property type="match status" value="1"/>
</dbReference>
<dbReference type="SUPFAM" id="SSF56349">
    <property type="entry name" value="DNA breaking-rejoining enzymes"/>
    <property type="match status" value="1"/>
</dbReference>
<dbReference type="GO" id="GO:0003677">
    <property type="term" value="F:DNA binding"/>
    <property type="evidence" value="ECO:0007669"/>
    <property type="project" value="UniProtKB-UniRule"/>
</dbReference>
<evidence type="ECO:0000256" key="6">
    <source>
        <dbReference type="PROSITE-ProRule" id="PRU01248"/>
    </source>
</evidence>
<dbReference type="PROSITE" id="PS51900">
    <property type="entry name" value="CB"/>
    <property type="match status" value="1"/>
</dbReference>
<accession>Q2RHJ2</accession>
<sequence length="390" mass="44626">MPKRRGHGEGTVYQRPDGRWTAQITVGIDHEGKQRRLTLYGKSKKEVLEKLTQALYQQQNGGFIEPSKITVEQWLNRWLTDYAKPHLRQSTWESYETVLRLHVIPTLGSIPLKKLQPADIQRLYASKLESGLSPTRVRYIHVVLHEAMSQARESGLLLQNPTEAAKPPRHPKKKVQPLNPEQVKRFLETAKQDPLYPAFLLALGTGLRRGEILGLRWQDLDLQKGILQVRQSLIRTREGLKFEEPKTEKSRRQIPLPPSVVAALKRHKAWVNQNKLILGPDYEDHDLVFPVENGRPRDPKGFAEYFNRLLDKAGLPHIRLHDLRHTHATLLLLEGVHPKVVQERLGHSTVSITLDIYSHILPGLQEKAAERIDGLLQPKENPSPKEGTIK</sequence>
<dbReference type="InterPro" id="IPR013762">
    <property type="entry name" value="Integrase-like_cat_sf"/>
</dbReference>
<reference evidence="10" key="2">
    <citation type="submission" date="2009-06" db="PDB data bank">
        <title>Solution NMR structure of the phage integrase SAM-like Domain from Moth 1796 from Moorella thermoacetica. NortheastStructural Genomics Consortium Target MtR39K (residues 64-171).</title>
        <authorList>
            <person name="Ramelot T.A."/>
            <person name="Wang H."/>
            <person name="Ciccosanti C."/>
            <person name="Jang M."/>
            <person name="Nair R."/>
            <person name="Rost B."/>
            <person name="Swapna G."/>
            <person name="Acton T.B."/>
            <person name="Xiao R."/>
            <person name="Everett J.K."/>
            <person name="Montelione G.T."/>
            <person name="Kennedy M.A."/>
        </authorList>
    </citation>
    <scope>STRUCTURE BY NMR OF 63-171</scope>
</reference>
<dbReference type="PDB" id="2KKP">
    <property type="method" value="NMR"/>
    <property type="chains" value="A=64-171"/>
</dbReference>
<dbReference type="GO" id="GO:0015074">
    <property type="term" value="P:DNA integration"/>
    <property type="evidence" value="ECO:0007669"/>
    <property type="project" value="UniProtKB-KW"/>
</dbReference>
<evidence type="ECO:0000256" key="2">
    <source>
        <dbReference type="ARBA" id="ARBA00008857"/>
    </source>
</evidence>
<dbReference type="EnsemblBacteria" id="ABC20097">
    <property type="protein sequence ID" value="ABC20097"/>
    <property type="gene ID" value="Moth_1796"/>
</dbReference>
<comment type="function">
    <text evidence="1">Site-specific tyrosine recombinase, which acts by catalyzing the cutting and rejoining of the recombining DNA molecules.</text>
</comment>
<feature type="domain" description="Tyr recombinase" evidence="7">
    <location>
        <begin position="173"/>
        <end position="370"/>
    </location>
</feature>
<dbReference type="InterPro" id="IPR010998">
    <property type="entry name" value="Integrase_recombinase_N"/>
</dbReference>
<dbReference type="EMBL" id="CP000232">
    <property type="protein sequence ID" value="ABC20097.1"/>
    <property type="molecule type" value="Genomic_DNA"/>
</dbReference>
<dbReference type="STRING" id="264732.Moth_1796"/>
<keyword evidence="5" id="KW-0233">DNA recombination</keyword>
<dbReference type="EvolutionaryTrace" id="Q2RHJ2"/>